<dbReference type="InterPro" id="IPR011006">
    <property type="entry name" value="CheY-like_superfamily"/>
</dbReference>
<dbReference type="SUPFAM" id="SSF46785">
    <property type="entry name" value="Winged helix' DNA-binding domain"/>
    <property type="match status" value="1"/>
</dbReference>
<name>A0A917DSC8_9SPHN</name>
<reference evidence="2" key="1">
    <citation type="journal article" date="2014" name="Int. J. Syst. Evol. Microbiol.">
        <title>Complete genome sequence of Corynebacterium casei LMG S-19264T (=DSM 44701T), isolated from a smear-ripened cheese.</title>
        <authorList>
            <consortium name="US DOE Joint Genome Institute (JGI-PGF)"/>
            <person name="Walter F."/>
            <person name="Albersmeier A."/>
            <person name="Kalinowski J."/>
            <person name="Ruckert C."/>
        </authorList>
    </citation>
    <scope>NUCLEOTIDE SEQUENCE</scope>
    <source>
        <strain evidence="2">CGMCC 1.15360</strain>
    </source>
</reference>
<proteinExistence type="predicted"/>
<reference evidence="2" key="2">
    <citation type="submission" date="2020-09" db="EMBL/GenBank/DDBJ databases">
        <authorList>
            <person name="Sun Q."/>
            <person name="Zhou Y."/>
        </authorList>
    </citation>
    <scope>NUCLEOTIDE SEQUENCE</scope>
    <source>
        <strain evidence="2">CGMCC 1.15360</strain>
    </source>
</reference>
<dbReference type="OrthoDB" id="7594920at2"/>
<comment type="caution">
    <text evidence="2">The sequence shown here is derived from an EMBL/GenBank/DDBJ whole genome shotgun (WGS) entry which is preliminary data.</text>
</comment>
<dbReference type="RefSeq" id="WP_066775475.1">
    <property type="nucleotide sequence ID" value="NZ_BMIP01000002.1"/>
</dbReference>
<sequence length="332" mass="35505">MSHIAAPFVYDQPDENRQPDSKVPNIPVSILADRPAVRNALMDQVLDAGLMVRQAEPLDKLLTDEALVLGDLVIIDLPVPGAELLAALARLDMRAGQSGTQLIVATRVEGIDAVFGAMDSAGVQFLVDPKPAEYALAIGAALARLPGRSVHEMTHEDHLALVRLTEQVHSLARRIGGIGGAEMGAGLSAPKAPSAVNAPNVAYMARAAEDEAVQAHGELPNAGHVREIIRQRQLRANFFDSELFADPAWDMLLDLTAARAEGQDVCVSSLCIASGVPPTTALRWIGQMTEAGLFERLPDPADRRRAIIRLSRKAENGMAAYFSRVGTAPMPI</sequence>
<dbReference type="AlphaFoldDB" id="A0A917DSC8"/>
<dbReference type="Gene3D" id="1.10.10.10">
    <property type="entry name" value="Winged helix-like DNA-binding domain superfamily/Winged helix DNA-binding domain"/>
    <property type="match status" value="1"/>
</dbReference>
<dbReference type="SUPFAM" id="SSF52172">
    <property type="entry name" value="CheY-like"/>
    <property type="match status" value="1"/>
</dbReference>
<gene>
    <name evidence="2" type="ORF">GCM10010990_13730</name>
</gene>
<keyword evidence="3" id="KW-1185">Reference proteome</keyword>
<organism evidence="2 3">
    <name type="scientific">Croceicoccus mobilis</name>
    <dbReference type="NCBI Taxonomy" id="1703339"/>
    <lineage>
        <taxon>Bacteria</taxon>
        <taxon>Pseudomonadati</taxon>
        <taxon>Pseudomonadota</taxon>
        <taxon>Alphaproteobacteria</taxon>
        <taxon>Sphingomonadales</taxon>
        <taxon>Erythrobacteraceae</taxon>
        <taxon>Croceicoccus</taxon>
    </lineage>
</organism>
<feature type="region of interest" description="Disordered" evidence="1">
    <location>
        <begin position="1"/>
        <end position="23"/>
    </location>
</feature>
<dbReference type="InterPro" id="IPR036388">
    <property type="entry name" value="WH-like_DNA-bd_sf"/>
</dbReference>
<evidence type="ECO:0000256" key="1">
    <source>
        <dbReference type="SAM" id="MobiDB-lite"/>
    </source>
</evidence>
<protein>
    <recommendedName>
        <fullName evidence="4">MarR family transcriptional regulator</fullName>
    </recommendedName>
</protein>
<evidence type="ECO:0000313" key="2">
    <source>
        <dbReference type="EMBL" id="GGD65491.1"/>
    </source>
</evidence>
<evidence type="ECO:0008006" key="4">
    <source>
        <dbReference type="Google" id="ProtNLM"/>
    </source>
</evidence>
<dbReference type="InterPro" id="IPR036390">
    <property type="entry name" value="WH_DNA-bd_sf"/>
</dbReference>
<dbReference type="EMBL" id="BMIP01000002">
    <property type="protein sequence ID" value="GGD65491.1"/>
    <property type="molecule type" value="Genomic_DNA"/>
</dbReference>
<accession>A0A917DSC8</accession>
<dbReference type="Proteomes" id="UP000612349">
    <property type="component" value="Unassembled WGS sequence"/>
</dbReference>
<evidence type="ECO:0000313" key="3">
    <source>
        <dbReference type="Proteomes" id="UP000612349"/>
    </source>
</evidence>